<comment type="caution">
    <text evidence="9">The sequence shown here is derived from an EMBL/GenBank/DDBJ whole genome shotgun (WGS) entry which is preliminary data.</text>
</comment>
<dbReference type="Gene3D" id="3.40.50.300">
    <property type="entry name" value="P-loop containing nucleotide triphosphate hydrolases"/>
    <property type="match status" value="1"/>
</dbReference>
<dbReference type="GO" id="GO:0016020">
    <property type="term" value="C:membrane"/>
    <property type="evidence" value="ECO:0007669"/>
    <property type="project" value="UniProtKB-SubCell"/>
</dbReference>
<dbReference type="InterPro" id="IPR027417">
    <property type="entry name" value="P-loop_NTPase"/>
</dbReference>
<dbReference type="Proteomes" id="UP001233172">
    <property type="component" value="Unassembled WGS sequence"/>
</dbReference>
<gene>
    <name evidence="9" type="ORF">Bpfe_001395</name>
</gene>
<evidence type="ECO:0000256" key="2">
    <source>
        <dbReference type="ARBA" id="ARBA00010109"/>
    </source>
</evidence>
<evidence type="ECO:0000256" key="6">
    <source>
        <dbReference type="ARBA" id="ARBA00023136"/>
    </source>
</evidence>
<evidence type="ECO:0000256" key="4">
    <source>
        <dbReference type="ARBA" id="ARBA00022692"/>
    </source>
</evidence>
<reference evidence="9" key="1">
    <citation type="journal article" date="2023" name="PLoS Negl. Trop. Dis.">
        <title>A genome sequence for Biomphalaria pfeifferi, the major vector snail for the human-infecting parasite Schistosoma mansoni.</title>
        <authorList>
            <person name="Bu L."/>
            <person name="Lu L."/>
            <person name="Laidemitt M.R."/>
            <person name="Zhang S.M."/>
            <person name="Mutuku M."/>
            <person name="Mkoji G."/>
            <person name="Steinauer M."/>
            <person name="Loker E.S."/>
        </authorList>
    </citation>
    <scope>NUCLEOTIDE SEQUENCE</scope>
    <source>
        <strain evidence="9">KasaAsao</strain>
    </source>
</reference>
<dbReference type="AlphaFoldDB" id="A0AAD8FMC7"/>
<evidence type="ECO:0000313" key="10">
    <source>
        <dbReference type="Proteomes" id="UP001233172"/>
    </source>
</evidence>
<dbReference type="PANTHER" id="PTHR12812">
    <property type="entry name" value="HEPARAN SULFATE 6-O-SULFOTRANSFERASE 3"/>
    <property type="match status" value="1"/>
</dbReference>
<evidence type="ECO:0000256" key="3">
    <source>
        <dbReference type="ARBA" id="ARBA00022679"/>
    </source>
</evidence>
<keyword evidence="6 8" id="KW-0472">Membrane</keyword>
<dbReference type="Pfam" id="PF03567">
    <property type="entry name" value="Sulfotransfer_2"/>
    <property type="match status" value="1"/>
</dbReference>
<evidence type="ECO:0000256" key="1">
    <source>
        <dbReference type="ARBA" id="ARBA00004167"/>
    </source>
</evidence>
<comment type="similarity">
    <text evidence="2 8">Belongs to the sulfotransferase 6 family.</text>
</comment>
<proteinExistence type="inferred from homology"/>
<dbReference type="PANTHER" id="PTHR12812:SF0">
    <property type="entry name" value="HEPARAN-SULFATE 6-O-SULFOTRANSFERASE"/>
    <property type="match status" value="1"/>
</dbReference>
<evidence type="ECO:0000256" key="7">
    <source>
        <dbReference type="ARBA" id="ARBA00023180"/>
    </source>
</evidence>
<dbReference type="EC" id="2.8.2.-" evidence="8"/>
<organism evidence="9 10">
    <name type="scientific">Biomphalaria pfeifferi</name>
    <name type="common">Bloodfluke planorb</name>
    <name type="synonym">Freshwater snail</name>
    <dbReference type="NCBI Taxonomy" id="112525"/>
    <lineage>
        <taxon>Eukaryota</taxon>
        <taxon>Metazoa</taxon>
        <taxon>Spiralia</taxon>
        <taxon>Lophotrochozoa</taxon>
        <taxon>Mollusca</taxon>
        <taxon>Gastropoda</taxon>
        <taxon>Heterobranchia</taxon>
        <taxon>Euthyneura</taxon>
        <taxon>Panpulmonata</taxon>
        <taxon>Hygrophila</taxon>
        <taxon>Lymnaeoidea</taxon>
        <taxon>Planorbidae</taxon>
        <taxon>Biomphalaria</taxon>
    </lineage>
</organism>
<evidence type="ECO:0000256" key="5">
    <source>
        <dbReference type="ARBA" id="ARBA00022989"/>
    </source>
</evidence>
<keyword evidence="4" id="KW-0812">Transmembrane</keyword>
<keyword evidence="7" id="KW-0325">Glycoprotein</keyword>
<dbReference type="GO" id="GO:0017095">
    <property type="term" value="F:heparan sulfate 6-sulfotransferase activity"/>
    <property type="evidence" value="ECO:0007669"/>
    <property type="project" value="TreeGrafter"/>
</dbReference>
<protein>
    <recommendedName>
        <fullName evidence="8">Heparan-sulfate 6-O-sulfotransferase</fullName>
        <ecNumber evidence="8">2.8.2.-</ecNumber>
    </recommendedName>
</protein>
<keyword evidence="5" id="KW-1133">Transmembrane helix</keyword>
<evidence type="ECO:0000313" key="9">
    <source>
        <dbReference type="EMBL" id="KAK0069213.1"/>
    </source>
</evidence>
<reference evidence="9" key="2">
    <citation type="submission" date="2023-04" db="EMBL/GenBank/DDBJ databases">
        <authorList>
            <person name="Bu L."/>
            <person name="Lu L."/>
            <person name="Laidemitt M.R."/>
            <person name="Zhang S.M."/>
            <person name="Mutuku M."/>
            <person name="Mkoji G."/>
            <person name="Steinauer M."/>
            <person name="Loker E.S."/>
        </authorList>
    </citation>
    <scope>NUCLEOTIDE SEQUENCE</scope>
    <source>
        <strain evidence="9">KasaAsao</strain>
        <tissue evidence="9">Whole Snail</tissue>
    </source>
</reference>
<name>A0AAD8FMC7_BIOPF</name>
<sequence length="440" mass="51669">MRRFLRQGKITLIACASFLVILFTSPRQLLEKSWSSSVLKSSLNVEQQDVLVLLHIPRTGMTSLINLMMKDSVGTMPCRCPEKMTKCKCLTTHNQPWLFHSYNTTGFTCGQLADFTTLTTCPIDHWLTRSGGDTRPSRRYHLLTLLRKPAARYYSEWLHFKNEEEHFFRNEPRLYRNMSLELQKKQFPCYLGIKTSTLSLLDFINCSENSANNRQTRMLANLTTVYSMVMKGHSYEMALLYSAQNTLLKLPFFGIIDRPEDTLKLLDHEIGLRFKRTLNQHPTKASREYLSLEQDVYNKLLEANSLDIQLFQFAEKYFNKRMNDLKDSVDRRFHEVIGKRELPTLRQAAINSKSVFSSENNKLLNIHHAETLKSIDDNNFRRRNDNNAAFQFLNKLNKNPMVYNYRPMSNKQNYKSELIDIERTRRPRTELEKAVDRMFL</sequence>
<keyword evidence="3 8" id="KW-0808">Transferase</keyword>
<dbReference type="EMBL" id="JASAOG010000003">
    <property type="protein sequence ID" value="KAK0069213.1"/>
    <property type="molecule type" value="Genomic_DNA"/>
</dbReference>
<dbReference type="InterPro" id="IPR010635">
    <property type="entry name" value="Heparan_SO4-6-sulfoTrfase"/>
</dbReference>
<accession>A0AAD8FMC7</accession>
<comment type="subcellular location">
    <subcellularLocation>
        <location evidence="1">Membrane</location>
        <topology evidence="1">Single-pass membrane protein</topology>
    </subcellularLocation>
    <subcellularLocation>
        <location evidence="8">Membrane</location>
        <topology evidence="8">Single-pass type II membrane protein</topology>
    </subcellularLocation>
</comment>
<dbReference type="InterPro" id="IPR005331">
    <property type="entry name" value="Sulfotransferase"/>
</dbReference>
<keyword evidence="8" id="KW-0735">Signal-anchor</keyword>
<comment type="function">
    <text evidence="8">6-O-sulfation enzyme which catalyzes the transfer of sulfate from 3'-phosphoadenosine 5'-phosphosulfate (PAPS) to position 6 of the N-sulfoglucosamine residue (GlcNS) of heparan sulfate.</text>
</comment>
<keyword evidence="10" id="KW-1185">Reference proteome</keyword>
<evidence type="ECO:0000256" key="8">
    <source>
        <dbReference type="RuleBase" id="RU364122"/>
    </source>
</evidence>
<comment type="catalytic activity">
    <reaction evidence="8">
        <text>alpha-D-glucosaminyl-[heparan sulfate](n) + 3'-phosphoadenylyl sulfate = 6-sulfo-alpha-D-glucosaminyl-[heparan sulfate](n) + adenosine 3',5'-bisphosphate + H(+)</text>
        <dbReference type="Rhea" id="RHEA:56604"/>
        <dbReference type="Rhea" id="RHEA-COMP:9830"/>
        <dbReference type="Rhea" id="RHEA-COMP:14621"/>
        <dbReference type="ChEBI" id="CHEBI:15378"/>
        <dbReference type="ChEBI" id="CHEBI:58339"/>
        <dbReference type="ChEBI" id="CHEBI:58343"/>
        <dbReference type="ChEBI" id="CHEBI:58388"/>
        <dbReference type="ChEBI" id="CHEBI:140604"/>
    </reaction>
</comment>